<reference evidence="1" key="1">
    <citation type="journal article" date="2014" name="Front. Microbiol.">
        <title>High frequency of phylogenetically diverse reductive dehalogenase-homologous genes in deep subseafloor sedimentary metagenomes.</title>
        <authorList>
            <person name="Kawai M."/>
            <person name="Futagami T."/>
            <person name="Toyoda A."/>
            <person name="Takaki Y."/>
            <person name="Nishi S."/>
            <person name="Hori S."/>
            <person name="Arai W."/>
            <person name="Tsubouchi T."/>
            <person name="Morono Y."/>
            <person name="Uchiyama I."/>
            <person name="Ito T."/>
            <person name="Fujiyama A."/>
            <person name="Inagaki F."/>
            <person name="Takami H."/>
        </authorList>
    </citation>
    <scope>NUCLEOTIDE SEQUENCE</scope>
    <source>
        <strain evidence="1">Expedition CK06-06</strain>
    </source>
</reference>
<proteinExistence type="predicted"/>
<comment type="caution">
    <text evidence="1">The sequence shown here is derived from an EMBL/GenBank/DDBJ whole genome shotgun (WGS) entry which is preliminary data.</text>
</comment>
<feature type="non-terminal residue" evidence="1">
    <location>
        <position position="1"/>
    </location>
</feature>
<name>X0T716_9ZZZZ</name>
<organism evidence="1">
    <name type="scientific">marine sediment metagenome</name>
    <dbReference type="NCBI Taxonomy" id="412755"/>
    <lineage>
        <taxon>unclassified sequences</taxon>
        <taxon>metagenomes</taxon>
        <taxon>ecological metagenomes</taxon>
    </lineage>
</organism>
<accession>X0T716</accession>
<dbReference type="EMBL" id="BARS01011353">
    <property type="protein sequence ID" value="GAF88979.1"/>
    <property type="molecule type" value="Genomic_DNA"/>
</dbReference>
<sequence length="29" mass="3567">LKIIDIFDFNIDFFYDWLSNHNYISNSVL</sequence>
<evidence type="ECO:0000313" key="1">
    <source>
        <dbReference type="EMBL" id="GAF88979.1"/>
    </source>
</evidence>
<gene>
    <name evidence="1" type="ORF">S01H1_20681</name>
</gene>
<protein>
    <submittedName>
        <fullName evidence="1">Uncharacterized protein</fullName>
    </submittedName>
</protein>
<dbReference type="AlphaFoldDB" id="X0T716"/>